<dbReference type="Pfam" id="PF00872">
    <property type="entry name" value="Transposase_mut"/>
    <property type="match status" value="1"/>
</dbReference>
<keyword evidence="3 6" id="KW-0815">Transposition</keyword>
<evidence type="ECO:0000256" key="6">
    <source>
        <dbReference type="RuleBase" id="RU365089"/>
    </source>
</evidence>
<name>A0A0E4BUE2_9BRAD</name>
<protein>
    <recommendedName>
        <fullName evidence="6">Mutator family transposase</fullName>
    </recommendedName>
</protein>
<dbReference type="EMBL" id="AP014685">
    <property type="protein sequence ID" value="BAR61171.1"/>
    <property type="molecule type" value="Genomic_DNA"/>
</dbReference>
<dbReference type="GO" id="GO:0006313">
    <property type="term" value="P:DNA transposition"/>
    <property type="evidence" value="ECO:0007669"/>
    <property type="project" value="UniProtKB-UniRule"/>
</dbReference>
<reference evidence="7 8" key="1">
    <citation type="submission" date="2014-11" db="EMBL/GenBank/DDBJ databases">
        <title>Symbiosis island explosion on the genome of extra-slow-growing strains of soybean bradyrhizobia with massive insertion sequences.</title>
        <authorList>
            <person name="Iida T."/>
            <person name="Minamisawa K."/>
        </authorList>
    </citation>
    <scope>NUCLEOTIDE SEQUENCE [LARGE SCALE GENOMIC DNA]</scope>
    <source>
        <strain evidence="7 8">NK6</strain>
    </source>
</reference>
<comment type="similarity">
    <text evidence="2 6">Belongs to the transposase mutator family.</text>
</comment>
<keyword evidence="5 6" id="KW-0233">DNA recombination</keyword>
<dbReference type="AlphaFoldDB" id="A0A0E4BUE2"/>
<evidence type="ECO:0000256" key="4">
    <source>
        <dbReference type="ARBA" id="ARBA00023125"/>
    </source>
</evidence>
<sequence>MTETTNVLAFRQPSAVDDPLTDIVRAGARDLLARAIEIEVGAFLASTANLTLPDGRARLVRHGHGPVREIATGIGPVEVARPKVRDRGASGPGDRLRFSSAILPLWARRTKSLDALIPVLYLRGISTGDFQEALSALLGKDAPNLSPSVIAGLKADWQVEYERWQRRDLSARRYVYIWADGV</sequence>
<keyword evidence="6" id="KW-0814">Transposable element</keyword>
<comment type="function">
    <text evidence="1 6">Required for the transposition of the insertion element.</text>
</comment>
<evidence type="ECO:0000313" key="7">
    <source>
        <dbReference type="EMBL" id="BAR61171.1"/>
    </source>
</evidence>
<proteinExistence type="inferred from homology"/>
<evidence type="ECO:0000256" key="1">
    <source>
        <dbReference type="ARBA" id="ARBA00002190"/>
    </source>
</evidence>
<dbReference type="InterPro" id="IPR001207">
    <property type="entry name" value="Transposase_mutator"/>
</dbReference>
<dbReference type="GO" id="GO:0003677">
    <property type="term" value="F:DNA binding"/>
    <property type="evidence" value="ECO:0007669"/>
    <property type="project" value="UniProtKB-UniRule"/>
</dbReference>
<dbReference type="PANTHER" id="PTHR33217:SF9">
    <property type="entry name" value="MUTATOR FAMILY TRANSPOSASE"/>
    <property type="match status" value="1"/>
</dbReference>
<dbReference type="GO" id="GO:0004803">
    <property type="term" value="F:transposase activity"/>
    <property type="evidence" value="ECO:0007669"/>
    <property type="project" value="UniProtKB-UniRule"/>
</dbReference>
<evidence type="ECO:0000256" key="3">
    <source>
        <dbReference type="ARBA" id="ARBA00022578"/>
    </source>
</evidence>
<dbReference type="Proteomes" id="UP000063308">
    <property type="component" value="Chromosome"/>
</dbReference>
<organism evidence="7 8">
    <name type="scientific">Bradyrhizobium diazoefficiens</name>
    <dbReference type="NCBI Taxonomy" id="1355477"/>
    <lineage>
        <taxon>Bacteria</taxon>
        <taxon>Pseudomonadati</taxon>
        <taxon>Pseudomonadota</taxon>
        <taxon>Alphaproteobacteria</taxon>
        <taxon>Hyphomicrobiales</taxon>
        <taxon>Nitrobacteraceae</taxon>
        <taxon>Bradyrhizobium</taxon>
    </lineage>
</organism>
<keyword evidence="4 6" id="KW-0238">DNA-binding</keyword>
<gene>
    <name evidence="7" type="ORF">NK6_8021</name>
</gene>
<evidence type="ECO:0000313" key="8">
    <source>
        <dbReference type="Proteomes" id="UP000063308"/>
    </source>
</evidence>
<evidence type="ECO:0000256" key="2">
    <source>
        <dbReference type="ARBA" id="ARBA00010961"/>
    </source>
</evidence>
<evidence type="ECO:0000256" key="5">
    <source>
        <dbReference type="ARBA" id="ARBA00023172"/>
    </source>
</evidence>
<dbReference type="PANTHER" id="PTHR33217">
    <property type="entry name" value="TRANSPOSASE FOR INSERTION SEQUENCE ELEMENT IS1081"/>
    <property type="match status" value="1"/>
</dbReference>
<accession>A0A0E4BUE2</accession>